<gene>
    <name evidence="1" type="ORF">RM574_07885</name>
</gene>
<dbReference type="RefSeq" id="WP_093854392.1">
    <property type="nucleotide sequence ID" value="NZ_JAVRER010000009.1"/>
</dbReference>
<dbReference type="EMBL" id="JAVRER010000009">
    <property type="protein sequence ID" value="MDT0415409.1"/>
    <property type="molecule type" value="Genomic_DNA"/>
</dbReference>
<proteinExistence type="predicted"/>
<organism evidence="1 2">
    <name type="scientific">Streptomyces evansiae</name>
    <dbReference type="NCBI Taxonomy" id="3075535"/>
    <lineage>
        <taxon>Bacteria</taxon>
        <taxon>Bacillati</taxon>
        <taxon>Actinomycetota</taxon>
        <taxon>Actinomycetes</taxon>
        <taxon>Kitasatosporales</taxon>
        <taxon>Streptomycetaceae</taxon>
        <taxon>Streptomyces</taxon>
    </lineage>
</organism>
<reference evidence="2" key="1">
    <citation type="submission" date="2023-07" db="EMBL/GenBank/DDBJ databases">
        <title>30 novel species of actinomycetes from the DSMZ collection.</title>
        <authorList>
            <person name="Nouioui I."/>
        </authorList>
    </citation>
    <scope>NUCLEOTIDE SEQUENCE [LARGE SCALE GENOMIC DNA]</scope>
    <source>
        <strain evidence="2">DSM 41982</strain>
    </source>
</reference>
<comment type="caution">
    <text evidence="1">The sequence shown here is derived from an EMBL/GenBank/DDBJ whole genome shotgun (WGS) entry which is preliminary data.</text>
</comment>
<sequence length="235" mass="26128">MQTLQRTAGNRAVAAMVQRTEPAEDAQTGRGARIASEYEEKLRSSNALKFSRYAGQNKKTAVYLALSSPQGQTYYRAMSSSEFAYLRDHNAVQKLEHYGGISPVREYAEKYMGNEEVTHLVEFFYSTGTPHDPTGEHPATDGIPGLAKLSNVAAKTESAVTIKKRLVDSGLTINEEKLQKQIGAVTPSLGLGEKSTPVAPNAKRTFRLNFNDYLRAKLITWRLVEYRCPAREVRP</sequence>
<name>A0ABD5E243_9ACTN</name>
<protein>
    <submittedName>
        <fullName evidence="1">Uncharacterized protein</fullName>
    </submittedName>
</protein>
<evidence type="ECO:0000313" key="1">
    <source>
        <dbReference type="EMBL" id="MDT0415409.1"/>
    </source>
</evidence>
<dbReference type="Proteomes" id="UP001183607">
    <property type="component" value="Unassembled WGS sequence"/>
</dbReference>
<dbReference type="AlphaFoldDB" id="A0ABD5E243"/>
<accession>A0ABD5E243</accession>
<evidence type="ECO:0000313" key="2">
    <source>
        <dbReference type="Proteomes" id="UP001183607"/>
    </source>
</evidence>